<comment type="pathway">
    <text evidence="1">Metabolic intermediate biosynthesis; chorismate biosynthesis; chorismate from D-erythrose 4-phosphate and phosphoenolpyruvate: step 5/7.</text>
</comment>
<protein>
    <recommendedName>
        <fullName evidence="3">shikimate kinase</fullName>
        <ecNumber evidence="3">2.7.1.71</ecNumber>
    </recommendedName>
</protein>
<reference evidence="11" key="1">
    <citation type="journal article" date="2022" name="Proc. Natl. Acad. Sci. U.S.A.">
        <title>Life cycle and functional genomics of the unicellular red alga Galdieria for elucidating algal and plant evolution and industrial use.</title>
        <authorList>
            <person name="Hirooka S."/>
            <person name="Itabashi T."/>
            <person name="Ichinose T.M."/>
            <person name="Onuma R."/>
            <person name="Fujiwara T."/>
            <person name="Yamashita S."/>
            <person name="Jong L.W."/>
            <person name="Tomita R."/>
            <person name="Iwane A.H."/>
            <person name="Miyagishima S.Y."/>
        </authorList>
    </citation>
    <scope>NUCLEOTIDE SEQUENCE</scope>
    <source>
        <strain evidence="11">NBRC 102759</strain>
    </source>
</reference>
<dbReference type="Gene3D" id="3.40.50.300">
    <property type="entry name" value="P-loop containing nucleotide triphosphate hydrolases"/>
    <property type="match status" value="1"/>
</dbReference>
<dbReference type="Pfam" id="PF01202">
    <property type="entry name" value="SKI"/>
    <property type="match status" value="1"/>
</dbReference>
<evidence type="ECO:0000256" key="2">
    <source>
        <dbReference type="ARBA" id="ARBA00006997"/>
    </source>
</evidence>
<evidence type="ECO:0000313" key="12">
    <source>
        <dbReference type="Proteomes" id="UP001061958"/>
    </source>
</evidence>
<dbReference type="InterPro" id="IPR027417">
    <property type="entry name" value="P-loop_NTPase"/>
</dbReference>
<evidence type="ECO:0000256" key="10">
    <source>
        <dbReference type="ARBA" id="ARBA00048567"/>
    </source>
</evidence>
<dbReference type="InterPro" id="IPR023000">
    <property type="entry name" value="Shikimate_kinase_CS"/>
</dbReference>
<dbReference type="GO" id="GO:0008652">
    <property type="term" value="P:amino acid biosynthetic process"/>
    <property type="evidence" value="ECO:0007669"/>
    <property type="project" value="UniProtKB-KW"/>
</dbReference>
<dbReference type="PANTHER" id="PTHR21087:SF16">
    <property type="entry name" value="SHIKIMATE KINASE 1, CHLOROPLASTIC"/>
    <property type="match status" value="1"/>
</dbReference>
<organism evidence="11 12">
    <name type="scientific">Galdieria partita</name>
    <dbReference type="NCBI Taxonomy" id="83374"/>
    <lineage>
        <taxon>Eukaryota</taxon>
        <taxon>Rhodophyta</taxon>
        <taxon>Bangiophyceae</taxon>
        <taxon>Galdieriales</taxon>
        <taxon>Galdieriaceae</taxon>
        <taxon>Galdieria</taxon>
    </lineage>
</organism>
<dbReference type="CDD" id="cd00464">
    <property type="entry name" value="SK"/>
    <property type="match status" value="1"/>
</dbReference>
<dbReference type="GO" id="GO:0005829">
    <property type="term" value="C:cytosol"/>
    <property type="evidence" value="ECO:0007669"/>
    <property type="project" value="TreeGrafter"/>
</dbReference>
<gene>
    <name evidence="11" type="ORF">GpartN1_g6307.t1</name>
</gene>
<dbReference type="EC" id="2.7.1.71" evidence="3"/>
<keyword evidence="6" id="KW-0547">Nucleotide-binding</keyword>
<dbReference type="HAMAP" id="MF_00109">
    <property type="entry name" value="Shikimate_kinase"/>
    <property type="match status" value="1"/>
</dbReference>
<evidence type="ECO:0000256" key="9">
    <source>
        <dbReference type="ARBA" id="ARBA00023141"/>
    </source>
</evidence>
<evidence type="ECO:0000256" key="5">
    <source>
        <dbReference type="ARBA" id="ARBA00022679"/>
    </source>
</evidence>
<proteinExistence type="inferred from homology"/>
<sequence>MTSSFTQKQPESGFVPLTLTLSVKCRFKSSFLRLPPKYVLLRPCRKLRPIWRFYRSNICRCCTSDQSDVVVELQQLLQKTPIYLVGMMGSGKSTIGQSLATKLSYSFLDTDQVIEQVEQRKITEIFEQDGEEKFRDMESSVLHRIQPCLGCVVSTGGGIVLRSSNWTVLRSGIVVFLDVSVSTIMKRLLNDTSRPLLQGAEPQKRLEQIRNTRLPLYTKADIHIRLNDSYMEEQLTLEQWIDWITTRLVEFLTTQQYRSPRNLS</sequence>
<reference evidence="11" key="2">
    <citation type="submission" date="2022-01" db="EMBL/GenBank/DDBJ databases">
        <authorList>
            <person name="Hirooka S."/>
            <person name="Miyagishima S.Y."/>
        </authorList>
    </citation>
    <scope>NUCLEOTIDE SEQUENCE</scope>
    <source>
        <strain evidence="11">NBRC 102759</strain>
    </source>
</reference>
<dbReference type="Proteomes" id="UP001061958">
    <property type="component" value="Unassembled WGS sequence"/>
</dbReference>
<keyword evidence="8" id="KW-0067">ATP-binding</keyword>
<dbReference type="SUPFAM" id="SSF52540">
    <property type="entry name" value="P-loop containing nucleoside triphosphate hydrolases"/>
    <property type="match status" value="1"/>
</dbReference>
<comment type="caution">
    <text evidence="11">The sequence shown here is derived from an EMBL/GenBank/DDBJ whole genome shotgun (WGS) entry which is preliminary data.</text>
</comment>
<evidence type="ECO:0000256" key="4">
    <source>
        <dbReference type="ARBA" id="ARBA00022605"/>
    </source>
</evidence>
<dbReference type="OrthoDB" id="197068at2759"/>
<evidence type="ECO:0000256" key="7">
    <source>
        <dbReference type="ARBA" id="ARBA00022777"/>
    </source>
</evidence>
<keyword evidence="4" id="KW-0028">Amino-acid biosynthesis</keyword>
<dbReference type="GO" id="GO:0004765">
    <property type="term" value="F:shikimate kinase activity"/>
    <property type="evidence" value="ECO:0007669"/>
    <property type="project" value="UniProtKB-EC"/>
</dbReference>
<dbReference type="EMBL" id="BQMJ01000056">
    <property type="protein sequence ID" value="GJQ14516.1"/>
    <property type="molecule type" value="Genomic_DNA"/>
</dbReference>
<dbReference type="GO" id="GO:0005524">
    <property type="term" value="F:ATP binding"/>
    <property type="evidence" value="ECO:0007669"/>
    <property type="project" value="UniProtKB-KW"/>
</dbReference>
<dbReference type="PANTHER" id="PTHR21087">
    <property type="entry name" value="SHIKIMATE KINASE"/>
    <property type="match status" value="1"/>
</dbReference>
<dbReference type="InterPro" id="IPR031322">
    <property type="entry name" value="Shikimate/glucono_kinase"/>
</dbReference>
<evidence type="ECO:0000256" key="1">
    <source>
        <dbReference type="ARBA" id="ARBA00004842"/>
    </source>
</evidence>
<keyword evidence="9" id="KW-0057">Aromatic amino acid biosynthesis</keyword>
<dbReference type="AlphaFoldDB" id="A0A9C7USY2"/>
<keyword evidence="5" id="KW-0808">Transferase</keyword>
<dbReference type="GO" id="GO:0009073">
    <property type="term" value="P:aromatic amino acid family biosynthetic process"/>
    <property type="evidence" value="ECO:0007669"/>
    <property type="project" value="UniProtKB-KW"/>
</dbReference>
<evidence type="ECO:0000256" key="6">
    <source>
        <dbReference type="ARBA" id="ARBA00022741"/>
    </source>
</evidence>
<dbReference type="PRINTS" id="PR01100">
    <property type="entry name" value="SHIKIMTKNASE"/>
</dbReference>
<evidence type="ECO:0000256" key="8">
    <source>
        <dbReference type="ARBA" id="ARBA00022840"/>
    </source>
</evidence>
<name>A0A9C7USY2_9RHOD</name>
<evidence type="ECO:0000256" key="3">
    <source>
        <dbReference type="ARBA" id="ARBA00012154"/>
    </source>
</evidence>
<accession>A0A9C7USY2</accession>
<comment type="catalytic activity">
    <reaction evidence="10">
        <text>shikimate + ATP = 3-phosphoshikimate + ADP + H(+)</text>
        <dbReference type="Rhea" id="RHEA:13121"/>
        <dbReference type="ChEBI" id="CHEBI:15378"/>
        <dbReference type="ChEBI" id="CHEBI:30616"/>
        <dbReference type="ChEBI" id="CHEBI:36208"/>
        <dbReference type="ChEBI" id="CHEBI:145989"/>
        <dbReference type="ChEBI" id="CHEBI:456216"/>
        <dbReference type="EC" id="2.7.1.71"/>
    </reaction>
</comment>
<keyword evidence="12" id="KW-1185">Reference proteome</keyword>
<dbReference type="PROSITE" id="PS01128">
    <property type="entry name" value="SHIKIMATE_KINASE"/>
    <property type="match status" value="1"/>
</dbReference>
<evidence type="ECO:0000313" key="11">
    <source>
        <dbReference type="EMBL" id="GJQ14516.1"/>
    </source>
</evidence>
<keyword evidence="7" id="KW-0418">Kinase</keyword>
<dbReference type="InterPro" id="IPR000623">
    <property type="entry name" value="Shikimate_kinase/TSH1"/>
</dbReference>
<comment type="similarity">
    <text evidence="2">Belongs to the shikimate kinase family.</text>
</comment>